<organism evidence="12 13">
    <name type="scientific">Aplysia californica</name>
    <name type="common">California sea hare</name>
    <dbReference type="NCBI Taxonomy" id="6500"/>
    <lineage>
        <taxon>Eukaryota</taxon>
        <taxon>Metazoa</taxon>
        <taxon>Spiralia</taxon>
        <taxon>Lophotrochozoa</taxon>
        <taxon>Mollusca</taxon>
        <taxon>Gastropoda</taxon>
        <taxon>Heterobranchia</taxon>
        <taxon>Euthyneura</taxon>
        <taxon>Tectipleura</taxon>
        <taxon>Aplysiida</taxon>
        <taxon>Aplysioidea</taxon>
        <taxon>Aplysiidae</taxon>
        <taxon>Aplysia</taxon>
    </lineage>
</organism>
<comment type="similarity">
    <text evidence="2">Belongs to the STAM family.</text>
</comment>
<accession>A0ABM0K5B1</accession>
<keyword evidence="5" id="KW-0967">Endosome</keyword>
<dbReference type="Gene3D" id="2.30.30.40">
    <property type="entry name" value="SH3 Domains"/>
    <property type="match status" value="1"/>
</dbReference>
<evidence type="ECO:0000259" key="10">
    <source>
        <dbReference type="PROSITE" id="PS50002"/>
    </source>
</evidence>
<dbReference type="CDD" id="cd21388">
    <property type="entry name" value="GAT_STAM"/>
    <property type="match status" value="1"/>
</dbReference>
<evidence type="ECO:0000313" key="12">
    <source>
        <dbReference type="Proteomes" id="UP000694888"/>
    </source>
</evidence>
<feature type="compositionally biased region" description="Polar residues" evidence="9">
    <location>
        <begin position="532"/>
        <end position="546"/>
    </location>
</feature>
<dbReference type="PROSITE" id="PS50330">
    <property type="entry name" value="UIM"/>
    <property type="match status" value="1"/>
</dbReference>
<keyword evidence="3 7" id="KW-0728">SH3 domain</keyword>
<protein>
    <submittedName>
        <fullName evidence="13">Signal transducing adapter molecule 1</fullName>
    </submittedName>
</protein>
<dbReference type="SUPFAM" id="SSF50044">
    <property type="entry name" value="SH3-domain"/>
    <property type="match status" value="1"/>
</dbReference>
<name>A0ABM0K5B1_APLCA</name>
<dbReference type="SMART" id="SM00326">
    <property type="entry name" value="SH3"/>
    <property type="match status" value="1"/>
</dbReference>
<evidence type="ECO:0000259" key="11">
    <source>
        <dbReference type="PROSITE" id="PS50179"/>
    </source>
</evidence>
<dbReference type="CDD" id="cd03568">
    <property type="entry name" value="VHS_STAM"/>
    <property type="match status" value="1"/>
</dbReference>
<dbReference type="InterPro" id="IPR002014">
    <property type="entry name" value="VHS_dom"/>
</dbReference>
<dbReference type="InterPro" id="IPR050670">
    <property type="entry name" value="STAM"/>
</dbReference>
<dbReference type="Proteomes" id="UP000694888">
    <property type="component" value="Unplaced"/>
</dbReference>
<evidence type="ECO:0000256" key="3">
    <source>
        <dbReference type="ARBA" id="ARBA00022443"/>
    </source>
</evidence>
<dbReference type="RefSeq" id="XP_005109097.1">
    <property type="nucleotide sequence ID" value="XM_005109040.3"/>
</dbReference>
<evidence type="ECO:0000256" key="9">
    <source>
        <dbReference type="SAM" id="MobiDB-lite"/>
    </source>
</evidence>
<evidence type="ECO:0000256" key="5">
    <source>
        <dbReference type="ARBA" id="ARBA00022753"/>
    </source>
</evidence>
<feature type="domain" description="VHS" evidence="11">
    <location>
        <begin position="17"/>
        <end position="147"/>
    </location>
</feature>
<feature type="coiled-coil region" evidence="8">
    <location>
        <begin position="353"/>
        <end position="387"/>
    </location>
</feature>
<reference evidence="13" key="1">
    <citation type="submission" date="2025-08" db="UniProtKB">
        <authorList>
            <consortium name="RefSeq"/>
        </authorList>
    </citation>
    <scope>IDENTIFICATION</scope>
</reference>
<proteinExistence type="inferred from homology"/>
<dbReference type="CDD" id="cd11820">
    <property type="entry name" value="SH3_STAM"/>
    <property type="match status" value="1"/>
</dbReference>
<dbReference type="InterPro" id="IPR003903">
    <property type="entry name" value="UIM_dom"/>
</dbReference>
<sequence>MPFFNSATPFDADVEKVTNEMNTAEDWSLILDICEKVSRQPNGAKDCLKSIVKRLNHKVPFVSMQALTLLDACVNNCGRLFHLEICSRDFVSECRTLISQKAHPKVAQRLGLIIKQWAEMKEFKDDAALNLIPSFYDSLKKEGFDFVDSEVKPASSSSSSTQARKEEDDLAKAIALSLQDSESKTSSKSSSGGGGSSSLYPSYNTGMSSQASAKPMQKEIRKVRALYDFEAAEDNELTFKAGELICVLDDSDPNWWKGSNHRGEGLFPANFVTSDLSVDPEPEVKVEKKSVQFSEEVQVKTVTLPPGEEEIDESKIDEVLALIQNADPTGETQPDSQQMLVLEEQCKAMGPLIDAELEKVDRKHANLVELNKKVMEALQMYHSLMRETPAYGYPGLKTQQPSAAAIALGMYTPPVMPQGPPPGAAAANAAMGQPAQVYGGQPQYMVPGALGQPQPAMVGAMSAAPTQSYTQTQATPSSQQSFPPQPSAAPMSSYAAHGSIGQIPPPMQQQQPPVANGAPTLQAPPQIQQQQYSATVAPSFSQSPPTNMAMYHPPPPQQPLL</sequence>
<evidence type="ECO:0000313" key="13">
    <source>
        <dbReference type="RefSeq" id="XP_005109097.1"/>
    </source>
</evidence>
<evidence type="ECO:0000256" key="1">
    <source>
        <dbReference type="ARBA" id="ARBA00004177"/>
    </source>
</evidence>
<dbReference type="Gene3D" id="1.20.5.1940">
    <property type="match status" value="1"/>
</dbReference>
<dbReference type="SMART" id="SM00288">
    <property type="entry name" value="VHS"/>
    <property type="match status" value="1"/>
</dbReference>
<keyword evidence="8" id="KW-0175">Coiled coil</keyword>
<evidence type="ECO:0000256" key="6">
    <source>
        <dbReference type="ARBA" id="ARBA00022927"/>
    </source>
</evidence>
<evidence type="ECO:0000256" key="7">
    <source>
        <dbReference type="PROSITE-ProRule" id="PRU00192"/>
    </source>
</evidence>
<dbReference type="Pfam" id="PF00790">
    <property type="entry name" value="VHS"/>
    <property type="match status" value="1"/>
</dbReference>
<feature type="region of interest" description="Disordered" evidence="9">
    <location>
        <begin position="178"/>
        <end position="215"/>
    </location>
</feature>
<feature type="domain" description="SH3" evidence="10">
    <location>
        <begin position="218"/>
        <end position="277"/>
    </location>
</feature>
<dbReference type="PRINTS" id="PR00452">
    <property type="entry name" value="SH3DOMAIN"/>
</dbReference>
<evidence type="ECO:0000256" key="4">
    <source>
        <dbReference type="ARBA" id="ARBA00022448"/>
    </source>
</evidence>
<dbReference type="PANTHER" id="PTHR45929:SF3">
    <property type="entry name" value="JAK PATHWAY SIGNAL TRANSDUCTION ADAPTOR MOLECULE"/>
    <property type="match status" value="1"/>
</dbReference>
<dbReference type="SUPFAM" id="SSF48464">
    <property type="entry name" value="ENTH/VHS domain"/>
    <property type="match status" value="1"/>
</dbReference>
<feature type="compositionally biased region" description="Polar residues" evidence="9">
    <location>
        <begin position="199"/>
        <end position="212"/>
    </location>
</feature>
<dbReference type="PROSITE" id="PS50179">
    <property type="entry name" value="VHS"/>
    <property type="match status" value="1"/>
</dbReference>
<dbReference type="Pfam" id="PF00018">
    <property type="entry name" value="SH3_1"/>
    <property type="match status" value="1"/>
</dbReference>
<dbReference type="GeneID" id="101860126"/>
<feature type="compositionally biased region" description="Pro residues" evidence="9">
    <location>
        <begin position="552"/>
        <end position="561"/>
    </location>
</feature>
<feature type="compositionally biased region" description="Low complexity" evidence="9">
    <location>
        <begin position="462"/>
        <end position="496"/>
    </location>
</feature>
<dbReference type="Pfam" id="PF02809">
    <property type="entry name" value="UIM"/>
    <property type="match status" value="1"/>
</dbReference>
<keyword evidence="4" id="KW-0813">Transport</keyword>
<evidence type="ECO:0000256" key="8">
    <source>
        <dbReference type="SAM" id="Coils"/>
    </source>
</evidence>
<dbReference type="Gene3D" id="1.25.40.90">
    <property type="match status" value="1"/>
</dbReference>
<gene>
    <name evidence="13" type="primary">LOC101860126</name>
</gene>
<comment type="subcellular location">
    <subcellularLocation>
        <location evidence="1">Endosome</location>
    </subcellularLocation>
</comment>
<keyword evidence="12" id="KW-1185">Reference proteome</keyword>
<evidence type="ECO:0000256" key="2">
    <source>
        <dbReference type="ARBA" id="ARBA00009666"/>
    </source>
</evidence>
<dbReference type="PANTHER" id="PTHR45929">
    <property type="entry name" value="JAK PATHWAY SIGNAL TRANSDUCTION ADAPTOR MOLECULE"/>
    <property type="match status" value="1"/>
</dbReference>
<dbReference type="PROSITE" id="PS50002">
    <property type="entry name" value="SH3"/>
    <property type="match status" value="1"/>
</dbReference>
<feature type="region of interest" description="Disordered" evidence="9">
    <location>
        <begin position="461"/>
        <end position="561"/>
    </location>
</feature>
<dbReference type="InterPro" id="IPR001452">
    <property type="entry name" value="SH3_domain"/>
</dbReference>
<dbReference type="InterPro" id="IPR008942">
    <property type="entry name" value="ENTH_VHS"/>
</dbReference>
<dbReference type="InterPro" id="IPR036028">
    <property type="entry name" value="SH3-like_dom_sf"/>
</dbReference>
<keyword evidence="6" id="KW-0653">Protein transport</keyword>